<dbReference type="Proteomes" id="UP000190166">
    <property type="component" value="Unassembled WGS sequence"/>
</dbReference>
<proteinExistence type="predicted"/>
<name>A0A1T5P176_9BACT</name>
<gene>
    <name evidence="2" type="ORF">SAMN05660461_3309</name>
</gene>
<protein>
    <submittedName>
        <fullName evidence="2">Uncharacterized protein</fullName>
    </submittedName>
</protein>
<sequence length="69" mass="7577">MAHLEVQPRKKNPAWIWLILGLVIIVAIMFLLMRSSNNNRRDIITTTDTVTTADTGNMAPAADTAGTQP</sequence>
<keyword evidence="3" id="KW-1185">Reference proteome</keyword>
<keyword evidence="1" id="KW-0472">Membrane</keyword>
<dbReference type="RefSeq" id="WP_079470595.1">
    <property type="nucleotide sequence ID" value="NZ_FUZZ01000002.1"/>
</dbReference>
<accession>A0A1T5P176</accession>
<feature type="transmembrane region" description="Helical" evidence="1">
    <location>
        <begin position="14"/>
        <end position="33"/>
    </location>
</feature>
<keyword evidence="1" id="KW-1133">Transmembrane helix</keyword>
<dbReference type="STRING" id="393003.SAMN05660461_3309"/>
<dbReference type="AlphaFoldDB" id="A0A1T5P176"/>
<organism evidence="2 3">
    <name type="scientific">Chitinophaga ginsengisegetis</name>
    <dbReference type="NCBI Taxonomy" id="393003"/>
    <lineage>
        <taxon>Bacteria</taxon>
        <taxon>Pseudomonadati</taxon>
        <taxon>Bacteroidota</taxon>
        <taxon>Chitinophagia</taxon>
        <taxon>Chitinophagales</taxon>
        <taxon>Chitinophagaceae</taxon>
        <taxon>Chitinophaga</taxon>
    </lineage>
</organism>
<evidence type="ECO:0000313" key="2">
    <source>
        <dbReference type="EMBL" id="SKD06108.1"/>
    </source>
</evidence>
<dbReference type="EMBL" id="FUZZ01000002">
    <property type="protein sequence ID" value="SKD06108.1"/>
    <property type="molecule type" value="Genomic_DNA"/>
</dbReference>
<evidence type="ECO:0000256" key="1">
    <source>
        <dbReference type="SAM" id="Phobius"/>
    </source>
</evidence>
<reference evidence="2 3" key="1">
    <citation type="submission" date="2017-02" db="EMBL/GenBank/DDBJ databases">
        <authorList>
            <person name="Peterson S.W."/>
        </authorList>
    </citation>
    <scope>NUCLEOTIDE SEQUENCE [LARGE SCALE GENOMIC DNA]</scope>
    <source>
        <strain evidence="2 3">DSM 18108</strain>
    </source>
</reference>
<keyword evidence="1" id="KW-0812">Transmembrane</keyword>
<evidence type="ECO:0000313" key="3">
    <source>
        <dbReference type="Proteomes" id="UP000190166"/>
    </source>
</evidence>